<evidence type="ECO:0000313" key="12">
    <source>
        <dbReference type="Proteomes" id="UP000005522"/>
    </source>
</evidence>
<reference evidence="11 12" key="1">
    <citation type="journal article" date="2009" name="J. Bacteriol.">
        <title>Draft genome sequence of the extremely acidophilic bacterium Acidithiobacillus caldus ATCC 51756 reveals metabolic versatility in the genus Acidithiobacillus.</title>
        <authorList>
            <person name="Valdes J."/>
            <person name="Quatrini R."/>
            <person name="Hallberg K."/>
            <person name="Dopson M."/>
            <person name="Valenzuela P.D."/>
            <person name="Holmes D.S."/>
        </authorList>
    </citation>
    <scope>NUCLEOTIDE SEQUENCE [LARGE SCALE GENOMIC DNA]</scope>
    <source>
        <strain evidence="12">ATCC 51756 / DSM 8584 / KU</strain>
    </source>
</reference>
<comment type="subunit">
    <text evidence="3 10">Monomer.</text>
</comment>
<dbReference type="eggNOG" id="COG2834">
    <property type="taxonomic scope" value="Bacteria"/>
</dbReference>
<comment type="similarity">
    <text evidence="2 10">Belongs to the LolA family.</text>
</comment>
<evidence type="ECO:0000313" key="11">
    <source>
        <dbReference type="EMBL" id="AIA56167.1"/>
    </source>
</evidence>
<dbReference type="PANTHER" id="PTHR35869">
    <property type="entry name" value="OUTER-MEMBRANE LIPOPROTEIN CARRIER PROTEIN"/>
    <property type="match status" value="1"/>
</dbReference>
<dbReference type="AlphaFoldDB" id="A0A060A210"/>
<dbReference type="HAMAP" id="MF_00240">
    <property type="entry name" value="LolA"/>
    <property type="match status" value="1"/>
</dbReference>
<protein>
    <recommendedName>
        <fullName evidence="4 10">Outer-membrane lipoprotein carrier protein</fullName>
    </recommendedName>
</protein>
<dbReference type="GO" id="GO:0030288">
    <property type="term" value="C:outer membrane-bounded periplasmic space"/>
    <property type="evidence" value="ECO:0007669"/>
    <property type="project" value="TreeGrafter"/>
</dbReference>
<dbReference type="InterPro" id="IPR029046">
    <property type="entry name" value="LolA/LolB/LppX"/>
</dbReference>
<dbReference type="GO" id="GO:0044874">
    <property type="term" value="P:lipoprotein localization to outer membrane"/>
    <property type="evidence" value="ECO:0007669"/>
    <property type="project" value="UniProtKB-UniRule"/>
</dbReference>
<dbReference type="Gene3D" id="2.50.20.10">
    <property type="entry name" value="Lipoprotein localisation LolA/LolB/LppX"/>
    <property type="match status" value="1"/>
</dbReference>
<organism evidence="11 12">
    <name type="scientific">Acidithiobacillus caldus (strain ATCC 51756 / DSM 8584 / KU)</name>
    <dbReference type="NCBI Taxonomy" id="637389"/>
    <lineage>
        <taxon>Bacteria</taxon>
        <taxon>Pseudomonadati</taxon>
        <taxon>Pseudomonadota</taxon>
        <taxon>Acidithiobacillia</taxon>
        <taxon>Acidithiobacillales</taxon>
        <taxon>Acidithiobacillaceae</taxon>
        <taxon>Acidithiobacillus</taxon>
    </lineage>
</organism>
<dbReference type="PANTHER" id="PTHR35869:SF1">
    <property type="entry name" value="OUTER-MEMBRANE LIPOPROTEIN CARRIER PROTEIN"/>
    <property type="match status" value="1"/>
</dbReference>
<comment type="subcellular location">
    <subcellularLocation>
        <location evidence="1 10">Periplasm</location>
    </subcellularLocation>
</comment>
<keyword evidence="9 10" id="KW-0143">Chaperone</keyword>
<dbReference type="SUPFAM" id="SSF89392">
    <property type="entry name" value="Prokaryotic lipoproteins and lipoprotein localization factors"/>
    <property type="match status" value="1"/>
</dbReference>
<evidence type="ECO:0000256" key="6">
    <source>
        <dbReference type="ARBA" id="ARBA00022729"/>
    </source>
</evidence>
<proteinExistence type="inferred from homology"/>
<evidence type="ECO:0000256" key="7">
    <source>
        <dbReference type="ARBA" id="ARBA00022764"/>
    </source>
</evidence>
<comment type="function">
    <text evidence="10">Participates in the translocation of lipoproteins from the inner membrane to the outer membrane. Only forms a complex with a lipoprotein if the residue after the N-terminal Cys is not an aspartate (The Asp acts as a targeting signal to indicate that the lipoprotein should stay in the inner membrane).</text>
</comment>
<evidence type="ECO:0000256" key="2">
    <source>
        <dbReference type="ARBA" id="ARBA00007615"/>
    </source>
</evidence>
<evidence type="ECO:0000256" key="1">
    <source>
        <dbReference type="ARBA" id="ARBA00004418"/>
    </source>
</evidence>
<keyword evidence="6" id="KW-0732">Signal</keyword>
<sequence length="203" mass="22189">MGFTLGLLLVGVAQAAGAVQDLHRFFQDTHTVTADFSQEIANAQGEIIKRASGRLWVSRPGKFRWDYAGANGQVIVSNGERVWLYEPALQQVTVQPLGKSLGSTPAALIAGRDTLDQDFKVKALPAKAGLQWVLLEPKEGQTQGFTSLRLGFDGRGQLREMRMEDAFSQTTLLRFTKVRVNAPVAAHVFQFVPPKGVDVLSNP</sequence>
<evidence type="ECO:0000256" key="5">
    <source>
        <dbReference type="ARBA" id="ARBA00022448"/>
    </source>
</evidence>
<keyword evidence="5 10" id="KW-0813">Transport</keyword>
<keyword evidence="8 10" id="KW-0653">Protein transport</keyword>
<keyword evidence="7 10" id="KW-0574">Periplasm</keyword>
<gene>
    <name evidence="10" type="primary">lolA</name>
    <name evidence="11" type="ORF">Acaty_c2320</name>
</gene>
<keyword evidence="11" id="KW-0449">Lipoprotein</keyword>
<dbReference type="NCBIfam" id="TIGR00547">
    <property type="entry name" value="lolA"/>
    <property type="match status" value="1"/>
</dbReference>
<evidence type="ECO:0000256" key="10">
    <source>
        <dbReference type="HAMAP-Rule" id="MF_00240"/>
    </source>
</evidence>
<dbReference type="CDD" id="cd16325">
    <property type="entry name" value="LolA"/>
    <property type="match status" value="1"/>
</dbReference>
<evidence type="ECO:0000256" key="8">
    <source>
        <dbReference type="ARBA" id="ARBA00022927"/>
    </source>
</evidence>
<dbReference type="InterPro" id="IPR018323">
    <property type="entry name" value="OM_lipoprot_carrier_LolA_Pbac"/>
</dbReference>
<dbReference type="Proteomes" id="UP000005522">
    <property type="component" value="Chromosome"/>
</dbReference>
<name>A0A060A210_ACICK</name>
<evidence type="ECO:0000256" key="3">
    <source>
        <dbReference type="ARBA" id="ARBA00011245"/>
    </source>
</evidence>
<dbReference type="EMBL" id="CP005986">
    <property type="protein sequence ID" value="AIA56167.1"/>
    <property type="molecule type" value="Genomic_DNA"/>
</dbReference>
<dbReference type="InterPro" id="IPR004564">
    <property type="entry name" value="OM_lipoprot_carrier_LolA-like"/>
</dbReference>
<dbReference type="Pfam" id="PF03548">
    <property type="entry name" value="LolA"/>
    <property type="match status" value="1"/>
</dbReference>
<dbReference type="KEGG" id="acz:Acaty_c2320"/>
<evidence type="ECO:0000256" key="9">
    <source>
        <dbReference type="ARBA" id="ARBA00023186"/>
    </source>
</evidence>
<dbReference type="GO" id="GO:0042953">
    <property type="term" value="P:lipoprotein transport"/>
    <property type="evidence" value="ECO:0007669"/>
    <property type="project" value="InterPro"/>
</dbReference>
<accession>A0A060A210</accession>
<dbReference type="HOGENOM" id="CLU_087560_0_0_6"/>
<evidence type="ECO:0000256" key="4">
    <source>
        <dbReference type="ARBA" id="ARBA00014035"/>
    </source>
</evidence>